<comment type="caution">
    <text evidence="3">The sequence shown here is derived from an EMBL/GenBank/DDBJ whole genome shotgun (WGS) entry which is preliminary data.</text>
</comment>
<dbReference type="Pfam" id="PF07940">
    <property type="entry name" value="Hepar_II_III_C"/>
    <property type="match status" value="1"/>
</dbReference>
<dbReference type="InterPro" id="IPR008929">
    <property type="entry name" value="Chondroitin_lyas"/>
</dbReference>
<dbReference type="Gene3D" id="2.60.40.1080">
    <property type="match status" value="1"/>
</dbReference>
<dbReference type="Gene3D" id="2.70.98.70">
    <property type="match status" value="1"/>
</dbReference>
<keyword evidence="4" id="KW-1185">Reference proteome</keyword>
<sequence length="1307" mass="135304">MKASPTIAFDRTDAGAMLSSARTLMSRSSTLTMAWRLTNDRTYLDRLVSDINSATALADWYPDHFLVTAEMTQAVSVAYDWGFDAWTEQQRNAMRTAIVEKGLTPALRVYASTTTASPFKFLGNWSLRTDNINVVVNSAMLIGASAVAKDTSSSVVDAIFSKATTSLRIGMRAYSSDGSFAEGPTYWEYATRFLSSAITTLRSSTGSDYGLSGESGFSQTGTFIRALMGPAGAVYGFADSSQDIQLGGALSGLGAALRDSSLVALAATSDSTGFAPQQLLWRDPAMLDGIAAPPAPLDAQLDGSVVTSRGGLQPESSFFSFKYSGTPSASHQHYDVGDFQFQALGQEWAMDLGLEPASYSLSEGSAAPRWQYYRVAPEGHNTLSTHPATTQPPSGTVGSLVKSWSSTGTSATIADLANSNTALYAWRRGIQLFDGRTQLLVQDEISASAPTDVLWSMHTAANIAIAEDGRSAVLYLGGQRLIARLLPASVGVFTSTPAAAYPTSYQPAQESNDGVRKLAVAATVQGSATIAVQLSPLPMGSSATDVPPLLRSTALSTWEAPTTAACKLDSISVGGVPVAGFDPAVAAYSIPQPTGAAPPAVSARATHGSVSIAQGTSTNLSATVTVFDASCSTTTYRVTFPRTELTISSATATATASGSPTFTFDGKPTSSWVAPPVGSTITWKLSEPATPASLVVQWGTIPATDSYTFEWSTDGRTWQAVDAELVKSSSNVQVFTVDGITNAGYLRLATTGAIETKELDVFARVPSDDWYSFPATSLTGVSLSGVPSKMELGSGATAAVTFDASGDIPSDVSVRFVTRGTGALAVTESGQVRANRVGDDVVGVIASWGGVTVSTQVSVTVVDSTRVRIYATADGWAQSSTPTVGYGSQGGSTIKAPWLGSPDRVAYATFDLSQLAGKTVTSAVMSAEMVITETRDGQNVSRVDAHTTTGTFTEAGLTYQNRPTLTDTVGSFVVDRTKKIVTSDLTAAITAAATGSPGAYTLGFTQDDAGASAIAVTLTTREGGTAPYIDITLAPAPAATVPSPVLKSIAVTGIDQVEKGSTATATTSLTDSLGRAFTGATVTYTSQNTGIATVTSAGKVTGVSTGTTRITATATAGQITVSTQVSVTVVDSTRVRIYATADGWAQSSTPTVGYGSQGGSTIKAPWLGSPDRVAYATFDLSQLAGKTVTSAVMSAEMVITETRDGQNVSRVDAHTTTGTFTEAGLTYQNRPTLTDTVGSFVVDRTKKIVTSDLTAAITAAATGSPGAYTLGFTQDDAGASAIAVTLTTREGGTAPYIDITLASAHSE</sequence>
<dbReference type="Pfam" id="PF02368">
    <property type="entry name" value="Big_2"/>
    <property type="match status" value="1"/>
</dbReference>
<dbReference type="Proteomes" id="UP001630303">
    <property type="component" value="Unassembled WGS sequence"/>
</dbReference>
<name>A0ABW9GLZ2_9MICO</name>
<evidence type="ECO:0000256" key="1">
    <source>
        <dbReference type="ARBA" id="ARBA00004196"/>
    </source>
</evidence>
<gene>
    <name evidence="3" type="ORF">P5G46_11140</name>
</gene>
<dbReference type="SUPFAM" id="SSF48230">
    <property type="entry name" value="Chondroitin AC/alginate lyase"/>
    <property type="match status" value="1"/>
</dbReference>
<organism evidence="3 4">
    <name type="scientific">Microbacterium mcarthurae</name>
    <dbReference type="NCBI Taxonomy" id="3035918"/>
    <lineage>
        <taxon>Bacteria</taxon>
        <taxon>Bacillati</taxon>
        <taxon>Actinomycetota</taxon>
        <taxon>Actinomycetes</taxon>
        <taxon>Micrococcales</taxon>
        <taxon>Microbacteriaceae</taxon>
        <taxon>Microbacterium</taxon>
    </lineage>
</organism>
<dbReference type="InterPro" id="IPR008979">
    <property type="entry name" value="Galactose-bd-like_sf"/>
</dbReference>
<dbReference type="EMBL" id="JAROCE010000003">
    <property type="protein sequence ID" value="MFM2721058.1"/>
    <property type="molecule type" value="Genomic_DNA"/>
</dbReference>
<dbReference type="Gene3D" id="1.50.10.100">
    <property type="entry name" value="Chondroitin AC/alginate lyase"/>
    <property type="match status" value="1"/>
</dbReference>
<dbReference type="RefSeq" id="WP_408905713.1">
    <property type="nucleotide sequence ID" value="NZ_JAROCE010000003.1"/>
</dbReference>
<dbReference type="InterPro" id="IPR000421">
    <property type="entry name" value="FA58C"/>
</dbReference>
<dbReference type="InterPro" id="IPR008964">
    <property type="entry name" value="Invasin/intimin_cell_adhesion"/>
</dbReference>
<dbReference type="PANTHER" id="PTHR38045:SF1">
    <property type="entry name" value="HEPARINASE II_III-LIKE PROTEIN"/>
    <property type="match status" value="1"/>
</dbReference>
<evidence type="ECO:0000313" key="3">
    <source>
        <dbReference type="EMBL" id="MFM2721058.1"/>
    </source>
</evidence>
<proteinExistence type="predicted"/>
<dbReference type="Pfam" id="PF00754">
    <property type="entry name" value="F5_F8_type_C"/>
    <property type="match status" value="1"/>
</dbReference>
<feature type="domain" description="F5/8 type C" evidence="2">
    <location>
        <begin position="626"/>
        <end position="748"/>
    </location>
</feature>
<dbReference type="PROSITE" id="PS50022">
    <property type="entry name" value="FA58C_3"/>
    <property type="match status" value="1"/>
</dbReference>
<comment type="subcellular location">
    <subcellularLocation>
        <location evidence="1">Cell envelope</location>
    </subcellularLocation>
</comment>
<dbReference type="SUPFAM" id="SSF49785">
    <property type="entry name" value="Galactose-binding domain-like"/>
    <property type="match status" value="1"/>
</dbReference>
<dbReference type="PANTHER" id="PTHR38045">
    <property type="entry name" value="CHROMOSOME 1, WHOLE GENOME SHOTGUN SEQUENCE"/>
    <property type="match status" value="1"/>
</dbReference>
<protein>
    <submittedName>
        <fullName evidence="3">DNRLRE domain-containing protein</fullName>
    </submittedName>
</protein>
<dbReference type="Gene3D" id="2.60.120.260">
    <property type="entry name" value="Galactose-binding domain-like"/>
    <property type="match status" value="1"/>
</dbReference>
<dbReference type="SUPFAM" id="SSF49373">
    <property type="entry name" value="Invasin/intimin cell-adhesion fragments"/>
    <property type="match status" value="1"/>
</dbReference>
<dbReference type="InterPro" id="IPR012480">
    <property type="entry name" value="Hepar_II_III_C"/>
</dbReference>
<reference evidence="3 4" key="1">
    <citation type="submission" date="2023-03" db="EMBL/GenBank/DDBJ databases">
        <title>MT1 and MT2 Draft Genomes of Novel Species.</title>
        <authorList>
            <person name="Venkateswaran K."/>
        </authorList>
    </citation>
    <scope>NUCLEOTIDE SEQUENCE [LARGE SCALE GENOMIC DNA]</scope>
    <source>
        <strain evidence="3 4">IF8SW-P5</strain>
    </source>
</reference>
<accession>A0ABW9GLZ2</accession>
<dbReference type="NCBIfam" id="NF033679">
    <property type="entry name" value="DNRLRE_dom"/>
    <property type="match status" value="2"/>
</dbReference>
<dbReference type="InterPro" id="IPR003343">
    <property type="entry name" value="Big_2"/>
</dbReference>
<evidence type="ECO:0000313" key="4">
    <source>
        <dbReference type="Proteomes" id="UP001630303"/>
    </source>
</evidence>
<evidence type="ECO:0000259" key="2">
    <source>
        <dbReference type="PROSITE" id="PS50022"/>
    </source>
</evidence>